<evidence type="ECO:0000313" key="6">
    <source>
        <dbReference type="Proteomes" id="UP001642464"/>
    </source>
</evidence>
<feature type="domain" description="C3H1-type" evidence="3">
    <location>
        <begin position="398"/>
        <end position="426"/>
    </location>
</feature>
<name>A0ABP0K1A4_9DINO</name>
<comment type="caution">
    <text evidence="5">The sequence shown here is derived from an EMBL/GenBank/DDBJ whole genome shotgun (WGS) entry which is preliminary data.</text>
</comment>
<proteinExistence type="predicted"/>
<feature type="compositionally biased region" description="Polar residues" evidence="2">
    <location>
        <begin position="283"/>
        <end position="298"/>
    </location>
</feature>
<feature type="compositionally biased region" description="Polar residues" evidence="2">
    <location>
        <begin position="740"/>
        <end position="750"/>
    </location>
</feature>
<gene>
    <name evidence="5" type="ORF">SCF082_LOCUS14912</name>
</gene>
<protein>
    <recommendedName>
        <fullName evidence="7">C3H1-type domain-containing protein</fullName>
    </recommendedName>
</protein>
<keyword evidence="1" id="KW-0863">Zinc-finger</keyword>
<dbReference type="PROSITE" id="PS50103">
    <property type="entry name" value="ZF_C3H1"/>
    <property type="match status" value="2"/>
</dbReference>
<feature type="compositionally biased region" description="Basic and acidic residues" evidence="2">
    <location>
        <begin position="301"/>
        <end position="310"/>
    </location>
</feature>
<feature type="region of interest" description="Disordered" evidence="2">
    <location>
        <begin position="714"/>
        <end position="750"/>
    </location>
</feature>
<organism evidence="5 6">
    <name type="scientific">Durusdinium trenchii</name>
    <dbReference type="NCBI Taxonomy" id="1381693"/>
    <lineage>
        <taxon>Eukaryota</taxon>
        <taxon>Sar</taxon>
        <taxon>Alveolata</taxon>
        <taxon>Dinophyceae</taxon>
        <taxon>Suessiales</taxon>
        <taxon>Symbiodiniaceae</taxon>
        <taxon>Durusdinium</taxon>
    </lineage>
</organism>
<feature type="region of interest" description="Disordered" evidence="2">
    <location>
        <begin position="1465"/>
        <end position="1490"/>
    </location>
</feature>
<feature type="region of interest" description="Disordered" evidence="2">
    <location>
        <begin position="350"/>
        <end position="439"/>
    </location>
</feature>
<dbReference type="Gene3D" id="3.30.420.10">
    <property type="entry name" value="Ribonuclease H-like superfamily/Ribonuclease H"/>
    <property type="match status" value="1"/>
</dbReference>
<feature type="zinc finger region" description="C3H1-type" evidence="1">
    <location>
        <begin position="398"/>
        <end position="426"/>
    </location>
</feature>
<dbReference type="InterPro" id="IPR000571">
    <property type="entry name" value="Znf_CCCH"/>
</dbReference>
<feature type="region of interest" description="Disordered" evidence="2">
    <location>
        <begin position="26"/>
        <end position="71"/>
    </location>
</feature>
<feature type="compositionally biased region" description="Low complexity" evidence="2">
    <location>
        <begin position="720"/>
        <end position="739"/>
    </location>
</feature>
<feature type="region of interest" description="Disordered" evidence="2">
    <location>
        <begin position="258"/>
        <end position="313"/>
    </location>
</feature>
<dbReference type="EMBL" id="CAXAMM010009447">
    <property type="protein sequence ID" value="CAK9020423.1"/>
    <property type="molecule type" value="Genomic_DNA"/>
</dbReference>
<accession>A0ABP0K1A4</accession>
<dbReference type="InterPro" id="IPR012337">
    <property type="entry name" value="RNaseH-like_sf"/>
</dbReference>
<feature type="compositionally biased region" description="Basic and acidic residues" evidence="2">
    <location>
        <begin position="500"/>
        <end position="510"/>
    </location>
</feature>
<dbReference type="SUPFAM" id="SSF53098">
    <property type="entry name" value="Ribonuclease H-like"/>
    <property type="match status" value="1"/>
</dbReference>
<evidence type="ECO:0000259" key="3">
    <source>
        <dbReference type="PROSITE" id="PS50103"/>
    </source>
</evidence>
<dbReference type="SMART" id="SM00356">
    <property type="entry name" value="ZnF_C3H1"/>
    <property type="match status" value="2"/>
</dbReference>
<keyword evidence="1" id="KW-0862">Zinc</keyword>
<feature type="zinc finger region" description="C3H1-type" evidence="1">
    <location>
        <begin position="318"/>
        <end position="346"/>
    </location>
</feature>
<dbReference type="PROSITE" id="PS50994">
    <property type="entry name" value="INTEGRASE"/>
    <property type="match status" value="1"/>
</dbReference>
<feature type="domain" description="C3H1-type" evidence="3">
    <location>
        <begin position="318"/>
        <end position="346"/>
    </location>
</feature>
<feature type="domain" description="Integrase catalytic" evidence="4">
    <location>
        <begin position="925"/>
        <end position="1103"/>
    </location>
</feature>
<keyword evidence="6" id="KW-1185">Reference proteome</keyword>
<reference evidence="5 6" key="1">
    <citation type="submission" date="2024-02" db="EMBL/GenBank/DDBJ databases">
        <authorList>
            <person name="Chen Y."/>
            <person name="Shah S."/>
            <person name="Dougan E. K."/>
            <person name="Thang M."/>
            <person name="Chan C."/>
        </authorList>
    </citation>
    <scope>NUCLEOTIDE SEQUENCE [LARGE SCALE GENOMIC DNA]</scope>
</reference>
<sequence length="1518" mass="167283">MGRQAGDPGGTTRNAEEAELWREVMRTLYGTEGSEMDLSSGEEDEEELVTAHASPREERDRAAGSAGPAREEMGRMVAGEQLSALKEYFRELLLEEPDGDQEEEHEARLDALMRMIRSGVEELVEQSVQEFYEAFEATIGLANDGEGMTDMEKLTTLKACLKQHRLKTYDLIYRRNLSAGVVREDPGEVYRQIRAKHLLFSETSEEKEIRILEEGDGLEKGKLSAFQWEVRWESHLADRESVGLGLNPKEALIQYLRKIGPTGPGPGRRSFAPSRRGKKQIEETNAGQKALNNSTFVNRSGEGKGSEKDQINAQGSESLAAKVCYDMRDKGACSRGKNCKYSHDRAVVEEARKKQGKGKNQEQVSRHDDGKKGHGGGKGAGKKGSGEGKGKGDQCQDDRKSKPCKFSHNAGGCSRGSKCPFSHSAKKIGGGSKDSAGPALQFGNLPDLVGVDGTGPARGMDRSNPFGCFAPVVVQEKSQSTDKVLATDPKAKGRKKGKAGRSEERKERRTTSLARPTPETLVDGSTEQQRRIPIPDGCENRGSMCLLDGCAGCNSIAEEVVVGAIRTALEQGIGPGNDKFPVAQLERWPQEEVVMGLANDAPIKLKGAVVMRVLLPDVNGQKTEEILVRAKVIAKELSTWHGLILGGRALDAVERGGLGFRPAASTHIFDALGVRLWRKEGMEPFPDHAYPFPDHAYPFVSIPLSVFDRARRTLDESDSGSDGSATTATTAAEPTLTLPQPSRSAPSSEENCIDTTLTRLNGEPSEKTGNNKISIEEELGALEQLRGSSFPSPSRSPVQILAIGDQTMPTQSETGTGTTKIETAGETPNDKKPEKQLWDYIIRPKSIDDLRRFLKKPHTSEFQDERVRATQHPLFGKFLTSKSMTLHDGLKKWALGSNETEQLQDLRGFFVWLHDTQKNPDHAPDDALPSQAANVADLEHLCNMSTLQAEMNTCAGAHQLAPEVGTEITSAVRNIIHGSSDQSRASPGASGANKKAVQEVIESAQKKIKTQSDRGQEFKSTLMKEYCALIGLRQKFSGPLRPCELGSTERVHQETQKVLGLLVHDVCRAKSHEWSELLEVKFISDTTPGPAGVAPRDFERGWRLASPLERELLGQERWEFEPNEEQTKLFKTYREIGVKVLGWYAAASERRAERANRFRKAKVIEIGGLVVYRDPRLRSGGRTPWRKQLSDPMRVVAQRGNRVDLEAVKPTDGITARTIRDAHIEDLLLVPPDAMDDVMETKEETLESVGSEPVVEAVPLQRAITEGFLNGGVWNTASARKIDESGYEQRSPALKAELDRLRVYVVANNWRDAAAQAQADESQADRVRVSGVARSEDLPNSDGVALEALWTQRRQESEKNWDGVCSDLSAFRFSGELPMADPRRTAECREAVVAGLGFARDGPGSRRKAAAFWVPGTLRTTVQHVQRDTIPTGPPVKTPPHRLSPEAAEWIDKKIEEEIARGQRVRENSAWGSPPFPTRDSPAHKRAREGRIAVDYKDASRKRVVEPYRMVVENLREN</sequence>
<evidence type="ECO:0000259" key="4">
    <source>
        <dbReference type="PROSITE" id="PS50994"/>
    </source>
</evidence>
<dbReference type="InterPro" id="IPR036397">
    <property type="entry name" value="RNaseH_sf"/>
</dbReference>
<keyword evidence="1" id="KW-0479">Metal-binding</keyword>
<dbReference type="Proteomes" id="UP001642464">
    <property type="component" value="Unassembled WGS sequence"/>
</dbReference>
<evidence type="ECO:0000256" key="1">
    <source>
        <dbReference type="PROSITE-ProRule" id="PRU00723"/>
    </source>
</evidence>
<dbReference type="InterPro" id="IPR001584">
    <property type="entry name" value="Integrase_cat-core"/>
</dbReference>
<evidence type="ECO:0000313" key="5">
    <source>
        <dbReference type="EMBL" id="CAK9020423.1"/>
    </source>
</evidence>
<feature type="region of interest" description="Disordered" evidence="2">
    <location>
        <begin position="803"/>
        <end position="835"/>
    </location>
</feature>
<feature type="compositionally biased region" description="Polar residues" evidence="2">
    <location>
        <begin position="807"/>
        <end position="821"/>
    </location>
</feature>
<feature type="region of interest" description="Disordered" evidence="2">
    <location>
        <begin position="479"/>
        <end position="535"/>
    </location>
</feature>
<dbReference type="Gene3D" id="4.10.1000.10">
    <property type="entry name" value="Zinc finger, CCCH-type"/>
    <property type="match status" value="1"/>
</dbReference>
<evidence type="ECO:0008006" key="7">
    <source>
        <dbReference type="Google" id="ProtNLM"/>
    </source>
</evidence>
<evidence type="ECO:0000256" key="2">
    <source>
        <dbReference type="SAM" id="MobiDB-lite"/>
    </source>
</evidence>
<feature type="compositionally biased region" description="Basic and acidic residues" evidence="2">
    <location>
        <begin position="384"/>
        <end position="401"/>
    </location>
</feature>